<accession>A0A1E3S321</accession>
<sequence>MALTQDGIMEVPGLLSRYVRLASGCKAHYVTAGETGPSVLLLHGGIPGSSGIAGWRYMAPFLGANGFRVYCPDFPGYGLTGQYEDAYPPDEAGHVDFLHDFVTTMCLDKFHISGNSMGCTNSVNYVTAHPERILSYALIAGSIGDIVPTAELIGRDSRSASERPNLAAFDGSAGSMRALMEAIILDPSKITDDLVSMRTTIANMHSPHYLEKRMHAAMGQVALDSALRLSTKGRFDKMTIPGIYLYGTKDVLFPHTVAGYAQEDALPNVQFFYPEETGHQGQTDQPELFNRVFLEFFRDGKVTWETAQAAGISTRRPALPGLVSLPDTVTA</sequence>
<gene>
    <name evidence="2" type="ORF">BHQ17_00480</name>
</gene>
<dbReference type="GO" id="GO:0016787">
    <property type="term" value="F:hydrolase activity"/>
    <property type="evidence" value="ECO:0007669"/>
    <property type="project" value="UniProtKB-KW"/>
</dbReference>
<reference evidence="3" key="1">
    <citation type="submission" date="2016-09" db="EMBL/GenBank/DDBJ databases">
        <authorList>
            <person name="Greninger A.L."/>
            <person name="Jerome K.R."/>
            <person name="Mcnair B."/>
            <person name="Wallis C."/>
            <person name="Fang F."/>
        </authorList>
    </citation>
    <scope>NUCLEOTIDE SEQUENCE [LARGE SCALE GENOMIC DNA]</scope>
    <source>
        <strain evidence="3">M7</strain>
    </source>
</reference>
<dbReference type="InterPro" id="IPR050266">
    <property type="entry name" value="AB_hydrolase_sf"/>
</dbReference>
<keyword evidence="2" id="KW-0378">Hydrolase</keyword>
<dbReference type="InterPro" id="IPR000639">
    <property type="entry name" value="Epox_hydrolase-like"/>
</dbReference>
<dbReference type="EMBL" id="MIGZ01000002">
    <property type="protein sequence ID" value="ODQ96518.1"/>
    <property type="molecule type" value="Genomic_DNA"/>
</dbReference>
<dbReference type="InterPro" id="IPR029058">
    <property type="entry name" value="AB_hydrolase_fold"/>
</dbReference>
<dbReference type="Pfam" id="PF00561">
    <property type="entry name" value="Abhydrolase_1"/>
    <property type="match status" value="1"/>
</dbReference>
<proteinExistence type="predicted"/>
<dbReference type="InterPro" id="IPR000073">
    <property type="entry name" value="AB_hydrolase_1"/>
</dbReference>
<feature type="domain" description="AB hydrolase-1" evidence="1">
    <location>
        <begin position="39"/>
        <end position="143"/>
    </location>
</feature>
<dbReference type="PRINTS" id="PR00111">
    <property type="entry name" value="ABHYDROLASE"/>
</dbReference>
<dbReference type="GO" id="GO:0016020">
    <property type="term" value="C:membrane"/>
    <property type="evidence" value="ECO:0007669"/>
    <property type="project" value="TreeGrafter"/>
</dbReference>
<evidence type="ECO:0000313" key="2">
    <source>
        <dbReference type="EMBL" id="ODQ96518.1"/>
    </source>
</evidence>
<dbReference type="PRINTS" id="PR00412">
    <property type="entry name" value="EPOXHYDRLASE"/>
</dbReference>
<dbReference type="Proteomes" id="UP000094243">
    <property type="component" value="Unassembled WGS sequence"/>
</dbReference>
<dbReference type="OrthoDB" id="5902829at2"/>
<dbReference type="SUPFAM" id="SSF53474">
    <property type="entry name" value="alpha/beta-Hydrolases"/>
    <property type="match status" value="1"/>
</dbReference>
<dbReference type="PANTHER" id="PTHR43798:SF33">
    <property type="entry name" value="HYDROLASE, PUTATIVE (AFU_ORTHOLOGUE AFUA_2G14860)-RELATED"/>
    <property type="match status" value="1"/>
</dbReference>
<dbReference type="RefSeq" id="WP_069403267.1">
    <property type="nucleotide sequence ID" value="NZ_JBHRZJ010000001.1"/>
</dbReference>
<organism evidence="2 3">
    <name type="scientific">Mycolicibacterium holsaticum</name>
    <dbReference type="NCBI Taxonomy" id="152142"/>
    <lineage>
        <taxon>Bacteria</taxon>
        <taxon>Bacillati</taxon>
        <taxon>Actinomycetota</taxon>
        <taxon>Actinomycetes</taxon>
        <taxon>Mycobacteriales</taxon>
        <taxon>Mycobacteriaceae</taxon>
        <taxon>Mycolicibacterium</taxon>
    </lineage>
</organism>
<dbReference type="Gene3D" id="3.40.50.1820">
    <property type="entry name" value="alpha/beta hydrolase"/>
    <property type="match status" value="1"/>
</dbReference>
<evidence type="ECO:0000259" key="1">
    <source>
        <dbReference type="Pfam" id="PF00561"/>
    </source>
</evidence>
<comment type="caution">
    <text evidence="2">The sequence shown here is derived from an EMBL/GenBank/DDBJ whole genome shotgun (WGS) entry which is preliminary data.</text>
</comment>
<dbReference type="PANTHER" id="PTHR43798">
    <property type="entry name" value="MONOACYLGLYCEROL LIPASE"/>
    <property type="match status" value="1"/>
</dbReference>
<protein>
    <submittedName>
        <fullName evidence="2">2-hydroxy-6-oxo-6-phenylhexa-2,4-dienoate hydrolase</fullName>
    </submittedName>
</protein>
<name>A0A1E3S321_9MYCO</name>
<keyword evidence="3" id="KW-1185">Reference proteome</keyword>
<dbReference type="AlphaFoldDB" id="A0A1E3S321"/>
<evidence type="ECO:0000313" key="3">
    <source>
        <dbReference type="Proteomes" id="UP000094243"/>
    </source>
</evidence>